<keyword evidence="2" id="KW-1185">Reference proteome</keyword>
<protein>
    <submittedName>
        <fullName evidence="1">Uncharacterized protein</fullName>
    </submittedName>
</protein>
<evidence type="ECO:0000313" key="1">
    <source>
        <dbReference type="EMBL" id="BAC17646.1"/>
    </source>
</evidence>
<dbReference type="AlphaFoldDB" id="Q8FRC5"/>
<dbReference type="HOGENOM" id="CLU_2786808_0_0_11"/>
<dbReference type="STRING" id="196164.gene:10741240"/>
<dbReference type="Proteomes" id="UP000001409">
    <property type="component" value="Chromosome"/>
</dbReference>
<evidence type="ECO:0000313" key="2">
    <source>
        <dbReference type="Proteomes" id="UP000001409"/>
    </source>
</evidence>
<organism evidence="1 2">
    <name type="scientific">Corynebacterium efficiens (strain DSM 44549 / YS-314 / AJ 12310 / JCM 11189 / NBRC 100395)</name>
    <dbReference type="NCBI Taxonomy" id="196164"/>
    <lineage>
        <taxon>Bacteria</taxon>
        <taxon>Bacillati</taxon>
        <taxon>Actinomycetota</taxon>
        <taxon>Actinomycetes</taxon>
        <taxon>Mycobacteriales</taxon>
        <taxon>Corynebacteriaceae</taxon>
        <taxon>Corynebacterium</taxon>
    </lineage>
</organism>
<dbReference type="EMBL" id="BA000035">
    <property type="protein sequence ID" value="BAC17646.1"/>
    <property type="molecule type" value="Genomic_DNA"/>
</dbReference>
<sequence length="68" mass="7447">MWLVIVGVLFILLGDGEGTGYVQPGELCSWYRDEGSNCMRIAVAGRRFPVDLLDSARALILGHGVRLL</sequence>
<dbReference type="KEGG" id="cef:CE0836"/>
<accession>Q8FRC5</accession>
<reference evidence="1 2" key="1">
    <citation type="journal article" date="2003" name="Genome Res.">
        <title>Comparative complete genome sequence analysis of the amino acid replacements responsible for the thermostability of Corynebacterium efficiens.</title>
        <authorList>
            <person name="Nishio Y."/>
            <person name="Nakamura Y."/>
            <person name="Kawarabayasi Y."/>
            <person name="Usuda Y."/>
            <person name="Kimura E."/>
            <person name="Sugimoto S."/>
            <person name="Matsui K."/>
            <person name="Yamagishi A."/>
            <person name="Kikuchi H."/>
            <person name="Ikeo K."/>
            <person name="Gojobori T."/>
        </authorList>
    </citation>
    <scope>NUCLEOTIDE SEQUENCE [LARGE SCALE GENOMIC DNA]</scope>
    <source>
        <strain evidence="2">DSM 44549 / YS-314 / AJ 12310 / JCM 11189 / NBRC 100395</strain>
    </source>
</reference>
<proteinExistence type="predicted"/>
<name>Q8FRC5_COREF</name>